<dbReference type="Proteomes" id="UP000807825">
    <property type="component" value="Unassembled WGS sequence"/>
</dbReference>
<dbReference type="AlphaFoldDB" id="A0A9D6V3B4"/>
<feature type="transmembrane region" description="Helical" evidence="1">
    <location>
        <begin position="92"/>
        <end position="112"/>
    </location>
</feature>
<dbReference type="EMBL" id="JACRDE010000462">
    <property type="protein sequence ID" value="MBI5251316.1"/>
    <property type="molecule type" value="Genomic_DNA"/>
</dbReference>
<dbReference type="InterPro" id="IPR021215">
    <property type="entry name" value="DUF2752"/>
</dbReference>
<evidence type="ECO:0000256" key="1">
    <source>
        <dbReference type="SAM" id="Phobius"/>
    </source>
</evidence>
<name>A0A9D6V3B4_9BACT</name>
<reference evidence="2" key="1">
    <citation type="submission" date="2020-07" db="EMBL/GenBank/DDBJ databases">
        <title>Huge and variable diversity of episymbiotic CPR bacteria and DPANN archaea in groundwater ecosystems.</title>
        <authorList>
            <person name="He C.Y."/>
            <person name="Keren R."/>
            <person name="Whittaker M."/>
            <person name="Farag I.F."/>
            <person name="Doudna J."/>
            <person name="Cate J.H.D."/>
            <person name="Banfield J.F."/>
        </authorList>
    </citation>
    <scope>NUCLEOTIDE SEQUENCE</scope>
    <source>
        <strain evidence="2">NC_groundwater_1664_Pr3_B-0.1um_52_9</strain>
    </source>
</reference>
<gene>
    <name evidence="2" type="ORF">HY912_17645</name>
</gene>
<evidence type="ECO:0000313" key="3">
    <source>
        <dbReference type="Proteomes" id="UP000807825"/>
    </source>
</evidence>
<feature type="transmembrane region" description="Helical" evidence="1">
    <location>
        <begin position="15"/>
        <end position="33"/>
    </location>
</feature>
<keyword evidence="1" id="KW-1133">Transmembrane helix</keyword>
<feature type="transmembrane region" description="Helical" evidence="1">
    <location>
        <begin position="124"/>
        <end position="144"/>
    </location>
</feature>
<proteinExistence type="predicted"/>
<sequence length="157" mass="17513">MPVPPETRENRAEHLWLLAISAAVLVASAWLQFGKDSCLMFPVPLTENQIALMDTCLSRRVLGISCPGCGLTRSFVAMAHGETRAAFRYNPMGPILFVVCCFQIPYRLAAYFGNARMKGIEDRVGIVTWLIVGGLLIFWAFGFAQDTIIQWRGIEFP</sequence>
<protein>
    <submittedName>
        <fullName evidence="2">DUF2752 domain-containing protein</fullName>
    </submittedName>
</protein>
<keyword evidence="1" id="KW-0812">Transmembrane</keyword>
<comment type="caution">
    <text evidence="2">The sequence shown here is derived from an EMBL/GenBank/DDBJ whole genome shotgun (WGS) entry which is preliminary data.</text>
</comment>
<organism evidence="2 3">
    <name type="scientific">Desulfomonile tiedjei</name>
    <dbReference type="NCBI Taxonomy" id="2358"/>
    <lineage>
        <taxon>Bacteria</taxon>
        <taxon>Pseudomonadati</taxon>
        <taxon>Thermodesulfobacteriota</taxon>
        <taxon>Desulfomonilia</taxon>
        <taxon>Desulfomonilales</taxon>
        <taxon>Desulfomonilaceae</taxon>
        <taxon>Desulfomonile</taxon>
    </lineage>
</organism>
<keyword evidence="1" id="KW-0472">Membrane</keyword>
<evidence type="ECO:0000313" key="2">
    <source>
        <dbReference type="EMBL" id="MBI5251316.1"/>
    </source>
</evidence>
<dbReference type="Pfam" id="PF10825">
    <property type="entry name" value="DUF2752"/>
    <property type="match status" value="1"/>
</dbReference>
<accession>A0A9D6V3B4</accession>